<evidence type="ECO:0000313" key="3">
    <source>
        <dbReference type="EMBL" id="CUJ83635.1"/>
    </source>
</evidence>
<dbReference type="Proteomes" id="UP000051870">
    <property type="component" value="Unassembled WGS sequence"/>
</dbReference>
<keyword evidence="4" id="KW-1185">Reference proteome</keyword>
<dbReference type="Pfam" id="PF25583">
    <property type="entry name" value="WCX"/>
    <property type="match status" value="1"/>
</dbReference>
<dbReference type="AlphaFoldDB" id="A0A0P1I0T7"/>
<feature type="domain" description="WCX" evidence="2">
    <location>
        <begin position="247"/>
        <end position="314"/>
    </location>
</feature>
<dbReference type="InterPro" id="IPR057727">
    <property type="entry name" value="WCX_dom"/>
</dbReference>
<feature type="domain" description="WYL" evidence="1">
    <location>
        <begin position="153"/>
        <end position="215"/>
    </location>
</feature>
<accession>A0A0P1I0T7</accession>
<dbReference type="InterPro" id="IPR051534">
    <property type="entry name" value="CBASS_pafABC_assoc_protein"/>
</dbReference>
<proteinExistence type="predicted"/>
<sequence>MSFEKARDILRLADMAMSRHMGVSLRDIEEEFGVARRTAQRMTQALHEIFGDSVSVEDSDSDMIRRWKMKSTVLAGLHLNGAEELEAIEVALARLNEPGDVRQRQALQALRDRLLAALPSTKARIAEIDAETALEAYGMAARPGPVARADRGVVEAIAEAIRGFNVMRIVYGQEVRLVEPYGVLLGARRYLVARQPAKGQNLRHFRLDRIESAEVTEGWFERSPDFDLSSYAEAAFGSFHNPDQVRDVVWLFSEAAADRAESWQFHPKQVAKRLSDGRLEVRFRAGGWLEMTWHLYKWGDDVEVVAPKELRDLVHVVRRSDFEALP</sequence>
<evidence type="ECO:0000259" key="2">
    <source>
        <dbReference type="Pfam" id="PF25583"/>
    </source>
</evidence>
<dbReference type="GeneID" id="83879380"/>
<dbReference type="PANTHER" id="PTHR34580:SF1">
    <property type="entry name" value="PROTEIN PAFC"/>
    <property type="match status" value="1"/>
</dbReference>
<gene>
    <name evidence="3" type="ORF">PH7735_00287</name>
</gene>
<evidence type="ECO:0000313" key="4">
    <source>
        <dbReference type="Proteomes" id="UP000051870"/>
    </source>
</evidence>
<evidence type="ECO:0000259" key="1">
    <source>
        <dbReference type="Pfam" id="PF13280"/>
    </source>
</evidence>
<dbReference type="InterPro" id="IPR026881">
    <property type="entry name" value="WYL_dom"/>
</dbReference>
<dbReference type="EMBL" id="CYTW01000001">
    <property type="protein sequence ID" value="CUJ83635.1"/>
    <property type="molecule type" value="Genomic_DNA"/>
</dbReference>
<protein>
    <submittedName>
        <fullName evidence="3">Uncharacterized protein</fullName>
    </submittedName>
</protein>
<dbReference type="PANTHER" id="PTHR34580">
    <property type="match status" value="1"/>
</dbReference>
<reference evidence="4" key="1">
    <citation type="submission" date="2015-09" db="EMBL/GenBank/DDBJ databases">
        <authorList>
            <person name="Rodrigo-Torres Lidia"/>
            <person name="Arahal R.David."/>
        </authorList>
    </citation>
    <scope>NUCLEOTIDE SEQUENCE [LARGE SCALE GENOMIC DNA]</scope>
    <source>
        <strain evidence="4">CECT 7735</strain>
    </source>
</reference>
<name>A0A0P1I0T7_9RHOB</name>
<dbReference type="PROSITE" id="PS52050">
    <property type="entry name" value="WYL"/>
    <property type="match status" value="1"/>
</dbReference>
<dbReference type="Pfam" id="PF13280">
    <property type="entry name" value="WYL"/>
    <property type="match status" value="1"/>
</dbReference>
<dbReference type="RefSeq" id="WP_058309552.1">
    <property type="nucleotide sequence ID" value="NZ_CYTW01000001.1"/>
</dbReference>
<dbReference type="STRING" id="1715693.PH7735_00287"/>
<organism evidence="3 4">
    <name type="scientific">Shimia thalassica</name>
    <dbReference type="NCBI Taxonomy" id="1715693"/>
    <lineage>
        <taxon>Bacteria</taxon>
        <taxon>Pseudomonadati</taxon>
        <taxon>Pseudomonadota</taxon>
        <taxon>Alphaproteobacteria</taxon>
        <taxon>Rhodobacterales</taxon>
        <taxon>Roseobacteraceae</taxon>
    </lineage>
</organism>